<gene>
    <name evidence="1" type="ORF">J2X78_001941</name>
</gene>
<reference evidence="1" key="1">
    <citation type="submission" date="2023-07" db="EMBL/GenBank/DDBJ databases">
        <title>Sorghum-associated microbial communities from plants grown in Nebraska, USA.</title>
        <authorList>
            <person name="Schachtman D."/>
        </authorList>
    </citation>
    <scope>NUCLEOTIDE SEQUENCE</scope>
    <source>
        <strain evidence="1">2697</strain>
    </source>
</reference>
<organism evidence="1 2">
    <name type="scientific">Pedobacter africanus</name>
    <dbReference type="NCBI Taxonomy" id="151894"/>
    <lineage>
        <taxon>Bacteria</taxon>
        <taxon>Pseudomonadati</taxon>
        <taxon>Bacteroidota</taxon>
        <taxon>Sphingobacteriia</taxon>
        <taxon>Sphingobacteriales</taxon>
        <taxon>Sphingobacteriaceae</taxon>
        <taxon>Pedobacter</taxon>
    </lineage>
</organism>
<accession>A0ACC6KW62</accession>
<evidence type="ECO:0000313" key="2">
    <source>
        <dbReference type="Proteomes" id="UP001246858"/>
    </source>
</evidence>
<keyword evidence="2" id="KW-1185">Reference proteome</keyword>
<name>A0ACC6KW62_9SPHI</name>
<dbReference type="Proteomes" id="UP001246858">
    <property type="component" value="Unassembled WGS sequence"/>
</dbReference>
<comment type="caution">
    <text evidence="1">The sequence shown here is derived from an EMBL/GenBank/DDBJ whole genome shotgun (WGS) entry which is preliminary data.</text>
</comment>
<protein>
    <submittedName>
        <fullName evidence="1">TonB-linked SusC/RagA family outer membrane protein</fullName>
    </submittedName>
</protein>
<evidence type="ECO:0000313" key="1">
    <source>
        <dbReference type="EMBL" id="MDR6783389.1"/>
    </source>
</evidence>
<proteinExistence type="predicted"/>
<dbReference type="EMBL" id="JAVDTF010000001">
    <property type="protein sequence ID" value="MDR6783389.1"/>
    <property type="molecule type" value="Genomic_DNA"/>
</dbReference>
<sequence>MRLTTVILIASLLQVSAATFGQRITIDKRNVALESVLKEIRKQSGYDFFYHGKIFSKNQQVSISVNEVTVEEALKLLFKGLPVKYQIEGKKVAIKAEEGNALNKVLEWLAEIEVRGMLVDEQGNKLSGATVRVKGTQNRTITDANGSFLLKNVNENAVIEVSYIGYITKELKATSNLGTIALVPTSANLLEVNVVSTGYQTLPKERATGAFGQIGKEALSRRPASNLSTALQGLVAGMQAKENADGSVNFIIRGSTSMYADRSPLVVIDGFPVSNSDFSSINPNDVESVTVLKDAAAASIWGARSANGVIVVTTKRGTSKQGLKVEANVFRRISKSPDLNQIMLAANSADHIAVEKMGFANNWFFGSSNYGGSFPSNLSYSMTLAQELLYANKNGKISTTVMNSKLDSLGLINNKSQISNELMRPAALSQYNVSLNDATEKTKTYASLLFEDNDTKFKGSGYNRFGINFNNEYRPASFITFNFGLYLQYRELQNSGATTAELQALSPYETLLNPDGGYSPNLAGQNREILSMLPLNLFPYPDWSYNLLREVRGRKLKTQEYSARIQTGFNLKVIKGLTFDTKLQYERGKIDVDNYYSDDTYLVRNMVNTYLEYNNTTKTVGKVYIPKGGIGQSNNTNSASYVFRNQLNFIKDLGTKHNINAIAGMEISQYRTDTRTNPWLYGYFPDKLQSSVPPYGYGSSVALLTHITGPAVTLVNPLTPNSGSAGNTTLGYNLDRYISYYGNASYTYDRKYTLSASIRTDASNFITKISSLRWEPLWSLGGLWNIKNEGFVQEINWIDRLTFRATYGRNGNVEKSSSTNTLLNVGNSLNANTGTITATIADNGNPTLRWEKTTTTNIGTDFILFNGKLSGKLDLYRKVGSDITGLVALSSVTGTISQRFNNAGILNKGIEIELGTQLNLPLLPIRYTTSVNYAYNNNRVNSLYFPSVLAFNMLNSATAFVEGKPINPIYSYNYLGMVDGVPQLAGPGGISYPMNTTTLAGLPGIPFLNYEGTNIPPHTLGWYNDFRYKGFQFSALFIGKFGGVYRNPTFNYESAFVGSSKTVLNRFAADVLAGSTTIPGFPKANETNQFRWDRYVTNLAGLVESSSYIECKELTLDYSIPAKKIQKLGFGNLKVFAQVRDLGLVWSNNERNYNPDWLPGSDRPLTSYTLGINLSL</sequence>